<dbReference type="EMBL" id="FOBB01000014">
    <property type="protein sequence ID" value="SEN87805.1"/>
    <property type="molecule type" value="Genomic_DNA"/>
</dbReference>
<comment type="subcellular location">
    <subcellularLocation>
        <location evidence="1 9 10">Cytoplasm</location>
    </subcellularLocation>
</comment>
<keyword evidence="6 9" id="KW-0547">Nucleotide-binding</keyword>
<accession>A0A1H8K4Q3</accession>
<keyword evidence="7 9" id="KW-0067">ATP-binding</keyword>
<dbReference type="GO" id="GO:0006260">
    <property type="term" value="P:DNA replication"/>
    <property type="evidence" value="ECO:0007669"/>
    <property type="project" value="UniProtKB-UniRule"/>
</dbReference>
<dbReference type="PROSITE" id="PS00617">
    <property type="entry name" value="RECF_1"/>
    <property type="match status" value="1"/>
</dbReference>
<reference evidence="12 13" key="1">
    <citation type="submission" date="2016-10" db="EMBL/GenBank/DDBJ databases">
        <authorList>
            <person name="de Groot N.N."/>
        </authorList>
    </citation>
    <scope>NUCLEOTIDE SEQUENCE [LARGE SCALE GENOMIC DNA]</scope>
    <source>
        <strain evidence="12 13">DSM 21039</strain>
    </source>
</reference>
<evidence type="ECO:0000256" key="2">
    <source>
        <dbReference type="ARBA" id="ARBA00008016"/>
    </source>
</evidence>
<dbReference type="Proteomes" id="UP000198984">
    <property type="component" value="Unassembled WGS sequence"/>
</dbReference>
<dbReference type="HAMAP" id="MF_00365">
    <property type="entry name" value="RecF"/>
    <property type="match status" value="1"/>
</dbReference>
<keyword evidence="9 10" id="KW-0742">SOS response</keyword>
<dbReference type="Pfam" id="PF02463">
    <property type="entry name" value="SMC_N"/>
    <property type="match status" value="1"/>
</dbReference>
<evidence type="ECO:0000259" key="11">
    <source>
        <dbReference type="SMART" id="SM00382"/>
    </source>
</evidence>
<feature type="binding site" evidence="9">
    <location>
        <begin position="55"/>
        <end position="62"/>
    </location>
    <ligand>
        <name>ATP</name>
        <dbReference type="ChEBI" id="CHEBI:30616"/>
    </ligand>
</feature>
<dbReference type="PANTHER" id="PTHR32182:SF0">
    <property type="entry name" value="DNA REPLICATION AND REPAIR PROTEIN RECF"/>
    <property type="match status" value="1"/>
</dbReference>
<evidence type="ECO:0000256" key="10">
    <source>
        <dbReference type="RuleBase" id="RU000578"/>
    </source>
</evidence>
<dbReference type="InterPro" id="IPR018078">
    <property type="entry name" value="DNA-binding_RecF_CS"/>
</dbReference>
<dbReference type="Gene3D" id="3.40.50.300">
    <property type="entry name" value="P-loop containing nucleotide triphosphate hydrolases"/>
    <property type="match status" value="1"/>
</dbReference>
<dbReference type="NCBIfam" id="TIGR00611">
    <property type="entry name" value="recf"/>
    <property type="match status" value="1"/>
</dbReference>
<dbReference type="GO" id="GO:0005737">
    <property type="term" value="C:cytoplasm"/>
    <property type="evidence" value="ECO:0007669"/>
    <property type="project" value="UniProtKB-SubCell"/>
</dbReference>
<dbReference type="GO" id="GO:0003697">
    <property type="term" value="F:single-stranded DNA binding"/>
    <property type="evidence" value="ECO:0007669"/>
    <property type="project" value="UniProtKB-UniRule"/>
</dbReference>
<dbReference type="GO" id="GO:0006302">
    <property type="term" value="P:double-strand break repair"/>
    <property type="evidence" value="ECO:0007669"/>
    <property type="project" value="TreeGrafter"/>
</dbReference>
<keyword evidence="8 9" id="KW-0238">DNA-binding</keyword>
<gene>
    <name evidence="9" type="primary">recF</name>
    <name evidence="12" type="ORF">SAMN04488505_11423</name>
</gene>
<proteinExistence type="inferred from homology"/>
<dbReference type="GO" id="GO:0000731">
    <property type="term" value="P:DNA synthesis involved in DNA repair"/>
    <property type="evidence" value="ECO:0007669"/>
    <property type="project" value="TreeGrafter"/>
</dbReference>
<evidence type="ECO:0000256" key="8">
    <source>
        <dbReference type="ARBA" id="ARBA00023125"/>
    </source>
</evidence>
<dbReference type="InterPro" id="IPR003395">
    <property type="entry name" value="RecF/RecN/SMC_N"/>
</dbReference>
<evidence type="ECO:0000256" key="1">
    <source>
        <dbReference type="ARBA" id="ARBA00004496"/>
    </source>
</evidence>
<dbReference type="SMART" id="SM00382">
    <property type="entry name" value="AAA"/>
    <property type="match status" value="1"/>
</dbReference>
<feature type="domain" description="AAA+ ATPase" evidence="11">
    <location>
        <begin position="47"/>
        <end position="381"/>
    </location>
</feature>
<comment type="similarity">
    <text evidence="2 9 10">Belongs to the RecF family.</text>
</comment>
<evidence type="ECO:0000256" key="9">
    <source>
        <dbReference type="HAMAP-Rule" id="MF_00365"/>
    </source>
</evidence>
<evidence type="ECO:0000256" key="7">
    <source>
        <dbReference type="ARBA" id="ARBA00022840"/>
    </source>
</evidence>
<keyword evidence="5 9" id="KW-0235">DNA replication</keyword>
<organism evidence="12 13">
    <name type="scientific">Chitinophaga rupis</name>
    <dbReference type="NCBI Taxonomy" id="573321"/>
    <lineage>
        <taxon>Bacteria</taxon>
        <taxon>Pseudomonadati</taxon>
        <taxon>Bacteroidota</taxon>
        <taxon>Chitinophagia</taxon>
        <taxon>Chitinophagales</taxon>
        <taxon>Chitinophagaceae</taxon>
        <taxon>Chitinophaga</taxon>
    </lineage>
</organism>
<dbReference type="SUPFAM" id="SSF52540">
    <property type="entry name" value="P-loop containing nucleoside triphosphate hydrolases"/>
    <property type="match status" value="1"/>
</dbReference>
<dbReference type="PROSITE" id="PS00618">
    <property type="entry name" value="RECF_2"/>
    <property type="match status" value="1"/>
</dbReference>
<protein>
    <recommendedName>
        <fullName evidence="3 9">DNA replication and repair protein RecF</fullName>
    </recommendedName>
</protein>
<keyword evidence="4 9" id="KW-0963">Cytoplasm</keyword>
<dbReference type="InterPro" id="IPR003593">
    <property type="entry name" value="AAA+_ATPase"/>
</dbReference>
<dbReference type="InterPro" id="IPR001238">
    <property type="entry name" value="DNA-binding_RecF"/>
</dbReference>
<dbReference type="InterPro" id="IPR042174">
    <property type="entry name" value="RecF_2"/>
</dbReference>
<dbReference type="InterPro" id="IPR027417">
    <property type="entry name" value="P-loop_NTPase"/>
</dbReference>
<evidence type="ECO:0000256" key="4">
    <source>
        <dbReference type="ARBA" id="ARBA00022490"/>
    </source>
</evidence>
<keyword evidence="9 10" id="KW-0234">DNA repair</keyword>
<keyword evidence="13" id="KW-1185">Reference proteome</keyword>
<dbReference type="STRING" id="573321.SAMN04488505_11423"/>
<dbReference type="Gene3D" id="1.20.1050.90">
    <property type="entry name" value="RecF/RecN/SMC, N-terminal domain"/>
    <property type="match status" value="1"/>
</dbReference>
<sequence>MARLSTFCFMLSAFCFPLFPYFCRLLTIKNISLTQFKNYAHTAYAFEQRIVGITGRNGSGKTNLLDAIYYLCFTKSYFSSNEGQNTQYQTNGFRLDGQLERNGQPHRIICTLKDGKKDITLDEESYDRFSRHIGQFPAVMIAPDDAEIILGGSEERRKWLDGLLSQLYPNYLEHLITYNKILQQRNSLLKTIATQNRNQDALLDIFDDQLVQHGVPVFEMRRAFLPAFIQQVQQLYDYLAGKHEVVSIQYQCNLLEQPLDKLLAANRHKDLLLQRTSGGIHRDDLVFLLDGHAMKASASQGQRKSFLFALKLAQYEVIKQQKQFPPLLLLDDVFEKLDQERVTRLIQLVSSPEYGQVFITDTHAARLQEAFQGQAGFQLIEIGKKEE</sequence>
<dbReference type="PANTHER" id="PTHR32182">
    <property type="entry name" value="DNA REPLICATION AND REPAIR PROTEIN RECF"/>
    <property type="match status" value="1"/>
</dbReference>
<evidence type="ECO:0000313" key="13">
    <source>
        <dbReference type="Proteomes" id="UP000198984"/>
    </source>
</evidence>
<keyword evidence="9 10" id="KW-0227">DNA damage</keyword>
<evidence type="ECO:0000256" key="3">
    <source>
        <dbReference type="ARBA" id="ARBA00020170"/>
    </source>
</evidence>
<evidence type="ECO:0000313" key="12">
    <source>
        <dbReference type="EMBL" id="SEN87805.1"/>
    </source>
</evidence>
<dbReference type="GO" id="GO:0009432">
    <property type="term" value="P:SOS response"/>
    <property type="evidence" value="ECO:0007669"/>
    <property type="project" value="UniProtKB-UniRule"/>
</dbReference>
<dbReference type="AlphaFoldDB" id="A0A1H8K4Q3"/>
<comment type="function">
    <text evidence="9 10">The RecF protein is involved in DNA metabolism; it is required for DNA replication and normal SOS inducibility. RecF binds preferentially to single-stranded, linear DNA. It also seems to bind ATP.</text>
</comment>
<evidence type="ECO:0000256" key="6">
    <source>
        <dbReference type="ARBA" id="ARBA00022741"/>
    </source>
</evidence>
<name>A0A1H8K4Q3_9BACT</name>
<evidence type="ECO:0000256" key="5">
    <source>
        <dbReference type="ARBA" id="ARBA00022705"/>
    </source>
</evidence>
<dbReference type="GO" id="GO:0005524">
    <property type="term" value="F:ATP binding"/>
    <property type="evidence" value="ECO:0007669"/>
    <property type="project" value="UniProtKB-UniRule"/>
</dbReference>